<proteinExistence type="predicted"/>
<evidence type="ECO:0000313" key="1">
    <source>
        <dbReference type="EMBL" id="TCL53497.1"/>
    </source>
</evidence>
<dbReference type="PANTHER" id="PTHR32305">
    <property type="match status" value="1"/>
</dbReference>
<name>A0A4R1QK29_HYDET</name>
<feature type="non-terminal residue" evidence="1">
    <location>
        <position position="1"/>
    </location>
</feature>
<dbReference type="Proteomes" id="UP000295008">
    <property type="component" value="Unassembled WGS sequence"/>
</dbReference>
<dbReference type="Gene3D" id="2.180.10.10">
    <property type="entry name" value="RHS repeat-associated core"/>
    <property type="match status" value="1"/>
</dbReference>
<dbReference type="PANTHER" id="PTHR32305:SF15">
    <property type="entry name" value="PROTEIN RHSA-RELATED"/>
    <property type="match status" value="1"/>
</dbReference>
<dbReference type="OrthoDB" id="9815752at2"/>
<evidence type="ECO:0000313" key="2">
    <source>
        <dbReference type="Proteomes" id="UP000295008"/>
    </source>
</evidence>
<dbReference type="RefSeq" id="WP_132018388.1">
    <property type="nucleotide sequence ID" value="NZ_SLUN01000083.1"/>
</dbReference>
<dbReference type="InterPro" id="IPR022385">
    <property type="entry name" value="Rhs_assc_core"/>
</dbReference>
<dbReference type="InterPro" id="IPR050708">
    <property type="entry name" value="T6SS_VgrG/RHS"/>
</dbReference>
<keyword evidence="2" id="KW-1185">Reference proteome</keyword>
<reference evidence="1 2" key="1">
    <citation type="submission" date="2019-03" db="EMBL/GenBank/DDBJ databases">
        <title>Genomic Encyclopedia of Type Strains, Phase IV (KMG-IV): sequencing the most valuable type-strain genomes for metagenomic binning, comparative biology and taxonomic classification.</title>
        <authorList>
            <person name="Goeker M."/>
        </authorList>
    </citation>
    <scope>NUCLEOTIDE SEQUENCE [LARGE SCALE GENOMIC DNA]</scope>
    <source>
        <strain evidence="1 2">LX-B</strain>
    </source>
</reference>
<dbReference type="NCBIfam" id="TIGR03696">
    <property type="entry name" value="Rhs_assc_core"/>
    <property type="match status" value="1"/>
</dbReference>
<dbReference type="AlphaFoldDB" id="A0A4R1QK29"/>
<gene>
    <name evidence="1" type="ORF">EDC14_10831</name>
</gene>
<protein>
    <submittedName>
        <fullName evidence="1">RHS repeat-associated protein</fullName>
    </submittedName>
</protein>
<accession>A0A4R1QK29</accession>
<organism evidence="1 2">
    <name type="scientific">Hydrogenispora ethanolica</name>
    <dbReference type="NCBI Taxonomy" id="1082276"/>
    <lineage>
        <taxon>Bacteria</taxon>
        <taxon>Bacillati</taxon>
        <taxon>Bacillota</taxon>
        <taxon>Hydrogenispora</taxon>
    </lineage>
</organism>
<comment type="caution">
    <text evidence="1">The sequence shown here is derived from an EMBL/GenBank/DDBJ whole genome shotgun (WGS) entry which is preliminary data.</text>
</comment>
<dbReference type="EMBL" id="SLUN01000083">
    <property type="protein sequence ID" value="TCL53497.1"/>
    <property type="molecule type" value="Genomic_DNA"/>
</dbReference>
<sequence length="282" mass="31171">AEYKFAPYGEKELASGDGTAYRFTDKAEDATTGLDYFGFRFYDPEVGRFISQDPIKAGDNWFAYCEDNPVNLVDPDGLRIDIDGTPGTSSEFSVHRDSWSTRDHSEYHSVHTSDGHHYDVKYDSQHGSYHSITSRDTWIDSNGNRNEKYDFSLRTKRGKEISGMSWDSNNPLSISARGRVPDGYYMDFNFSGGYWGVGGTFGWIIDSSGARFYGGGGFMTPGVSVSITFGSGSYRSCRGLNAAFQGAYGIAIQKGYNISQRSGFGEYGFGTPGASLTMYYVP</sequence>